<feature type="compositionally biased region" description="Basic and acidic residues" evidence="1">
    <location>
        <begin position="375"/>
        <end position="384"/>
    </location>
</feature>
<gene>
    <name evidence="2" type="ORF">BJ508DRAFT_412806</name>
</gene>
<organism evidence="2 3">
    <name type="scientific">Ascobolus immersus RN42</name>
    <dbReference type="NCBI Taxonomy" id="1160509"/>
    <lineage>
        <taxon>Eukaryota</taxon>
        <taxon>Fungi</taxon>
        <taxon>Dikarya</taxon>
        <taxon>Ascomycota</taxon>
        <taxon>Pezizomycotina</taxon>
        <taxon>Pezizomycetes</taxon>
        <taxon>Pezizales</taxon>
        <taxon>Ascobolaceae</taxon>
        <taxon>Ascobolus</taxon>
    </lineage>
</organism>
<feature type="compositionally biased region" description="Gly residues" evidence="1">
    <location>
        <begin position="555"/>
        <end position="592"/>
    </location>
</feature>
<feature type="region of interest" description="Disordered" evidence="1">
    <location>
        <begin position="346"/>
        <end position="384"/>
    </location>
</feature>
<sequence length="632" mass="69160">MHPRLPPYPSPTILSSLPAEEWSPIQDSYCETLDYYLRLPSASFSQHAIPDGDVLTYLTTYTTTLLSAPRPLPKLQRYTFLLLHRLLNTTAKPPPTELLRAEFLRDICRVYPKNSKLRELLSSVARKNPNLIDPELNRLVSESSKDITNDTEPTLHELIPLFRQFPYAAHMFVASSDFLDTLSDLYKSSKVSASGRNLILVAAHELFKSLLSEEAPNYSTFKDQVYMLLSTNKDLASDLLHKTTLLPELVAFSETESRAVSLVDHLVSKFPQAPTEIQTPAPKGKEKEQPHHESTPAEIGSGSAEHAVFDSLVTEIRSILPHISERTARSSLTKHNMDLEATLRQLLESPPPSPPPSPPVEPAPAPGPVPHIPKLPKEPKETGARFKPLPATAEVLIRQAPAPVIDTTLKDNILRLLAEDERDDTYDTADIGGLVSPGNSDDEEESTISEKLLLAAYASDISIFSRTADARKSKKRADLKRRLAETSGTQWSDEMIEGWGVMLQRGGNAQDKIKSAEMSNAGRAVQPQIQRTSYRRGPEDDEEGDEPRERAGVNRGRGGRVPRGPSRGGRGGGRGGAQGGQGGGDGGQGSSGGQREAPSARARARKEHNKGAVQRRGRAQKMARMGGGPPAE</sequence>
<dbReference type="EMBL" id="ML119659">
    <property type="protein sequence ID" value="RPA84432.1"/>
    <property type="molecule type" value="Genomic_DNA"/>
</dbReference>
<dbReference type="AlphaFoldDB" id="A0A3N4IE64"/>
<protein>
    <recommendedName>
        <fullName evidence="4">CUE domain-containing protein</fullName>
    </recommendedName>
</protein>
<dbReference type="STRING" id="1160509.A0A3N4IE64"/>
<feature type="compositionally biased region" description="Basic and acidic residues" evidence="1">
    <location>
        <begin position="283"/>
        <end position="295"/>
    </location>
</feature>
<feature type="compositionally biased region" description="Basic residues" evidence="1">
    <location>
        <begin position="602"/>
        <end position="621"/>
    </location>
</feature>
<evidence type="ECO:0000256" key="1">
    <source>
        <dbReference type="SAM" id="MobiDB-lite"/>
    </source>
</evidence>
<feature type="compositionally biased region" description="Pro residues" evidence="1">
    <location>
        <begin position="349"/>
        <end position="373"/>
    </location>
</feature>
<proteinExistence type="predicted"/>
<keyword evidence="3" id="KW-1185">Reference proteome</keyword>
<evidence type="ECO:0008006" key="4">
    <source>
        <dbReference type="Google" id="ProtNLM"/>
    </source>
</evidence>
<evidence type="ECO:0000313" key="3">
    <source>
        <dbReference type="Proteomes" id="UP000275078"/>
    </source>
</evidence>
<dbReference type="CDD" id="cd14279">
    <property type="entry name" value="CUE"/>
    <property type="match status" value="1"/>
</dbReference>
<reference evidence="2 3" key="1">
    <citation type="journal article" date="2018" name="Nat. Ecol. Evol.">
        <title>Pezizomycetes genomes reveal the molecular basis of ectomycorrhizal truffle lifestyle.</title>
        <authorList>
            <person name="Murat C."/>
            <person name="Payen T."/>
            <person name="Noel B."/>
            <person name="Kuo A."/>
            <person name="Morin E."/>
            <person name="Chen J."/>
            <person name="Kohler A."/>
            <person name="Krizsan K."/>
            <person name="Balestrini R."/>
            <person name="Da Silva C."/>
            <person name="Montanini B."/>
            <person name="Hainaut M."/>
            <person name="Levati E."/>
            <person name="Barry K.W."/>
            <person name="Belfiori B."/>
            <person name="Cichocki N."/>
            <person name="Clum A."/>
            <person name="Dockter R.B."/>
            <person name="Fauchery L."/>
            <person name="Guy J."/>
            <person name="Iotti M."/>
            <person name="Le Tacon F."/>
            <person name="Lindquist E.A."/>
            <person name="Lipzen A."/>
            <person name="Malagnac F."/>
            <person name="Mello A."/>
            <person name="Molinier V."/>
            <person name="Miyauchi S."/>
            <person name="Poulain J."/>
            <person name="Riccioni C."/>
            <person name="Rubini A."/>
            <person name="Sitrit Y."/>
            <person name="Splivallo R."/>
            <person name="Traeger S."/>
            <person name="Wang M."/>
            <person name="Zifcakova L."/>
            <person name="Wipf D."/>
            <person name="Zambonelli A."/>
            <person name="Paolocci F."/>
            <person name="Nowrousian M."/>
            <person name="Ottonello S."/>
            <person name="Baldrian P."/>
            <person name="Spatafora J.W."/>
            <person name="Henrissat B."/>
            <person name="Nagy L.G."/>
            <person name="Aury J.M."/>
            <person name="Wincker P."/>
            <person name="Grigoriev I.V."/>
            <person name="Bonfante P."/>
            <person name="Martin F.M."/>
        </authorList>
    </citation>
    <scope>NUCLEOTIDE SEQUENCE [LARGE SCALE GENOMIC DNA]</scope>
    <source>
        <strain evidence="2 3">RN42</strain>
    </source>
</reference>
<dbReference type="Proteomes" id="UP000275078">
    <property type="component" value="Unassembled WGS sequence"/>
</dbReference>
<evidence type="ECO:0000313" key="2">
    <source>
        <dbReference type="EMBL" id="RPA84432.1"/>
    </source>
</evidence>
<accession>A0A3N4IE64</accession>
<feature type="region of interest" description="Disordered" evidence="1">
    <location>
        <begin position="271"/>
        <end position="304"/>
    </location>
</feature>
<dbReference type="OrthoDB" id="5577209at2759"/>
<name>A0A3N4IE64_ASCIM</name>
<feature type="region of interest" description="Disordered" evidence="1">
    <location>
        <begin position="517"/>
        <end position="632"/>
    </location>
</feature>